<dbReference type="Proteomes" id="UP001165085">
    <property type="component" value="Unassembled WGS sequence"/>
</dbReference>
<accession>A0A9W7EMH7</accession>
<keyword evidence="3" id="KW-1185">Reference proteome</keyword>
<feature type="transmembrane region" description="Helical" evidence="1">
    <location>
        <begin position="153"/>
        <end position="172"/>
    </location>
</feature>
<dbReference type="EMBL" id="BRXY01000270">
    <property type="protein sequence ID" value="GMH82558.1"/>
    <property type="molecule type" value="Genomic_DNA"/>
</dbReference>
<sequence length="306" mass="34171">MATVVPEHGIQSMVSSVRKGPILTIHPESLRCTGYLAFWFMVAVSIAVTKAKVDVDMENTLLVQWFGYNNICVYFDFNPAREVAAMIYPLVEYSLFLYLLASHLHVWSSWSQKLVSTRFLHIDRVLVVIEIILMSWFRMVFVIKAPDDIKGHTYGFLGLQVVLCIVAIKNLVYFHKLHKSPLAVMCERLGFPNLLNEKAQDFVGGTYVFLLVGVTLFKMVLCLTTFAGDPIINSKEPGGRKLAQLADVVWMLLAAVIPFVIAFFQRKHTDTLHIALGFDDSKVLGLVDENAGLLESGGTQQEGGGN</sequence>
<reference evidence="3" key="1">
    <citation type="journal article" date="2023" name="Commun. Biol.">
        <title>Genome analysis of Parmales, the sister group of diatoms, reveals the evolutionary specialization of diatoms from phago-mixotrophs to photoautotrophs.</title>
        <authorList>
            <person name="Ban H."/>
            <person name="Sato S."/>
            <person name="Yoshikawa S."/>
            <person name="Yamada K."/>
            <person name="Nakamura Y."/>
            <person name="Ichinomiya M."/>
            <person name="Sato N."/>
            <person name="Blanc-Mathieu R."/>
            <person name="Endo H."/>
            <person name="Kuwata A."/>
            <person name="Ogata H."/>
        </authorList>
    </citation>
    <scope>NUCLEOTIDE SEQUENCE [LARGE SCALE GENOMIC DNA]</scope>
    <source>
        <strain evidence="3">NIES 3701</strain>
    </source>
</reference>
<comment type="caution">
    <text evidence="2">The sequence shown here is derived from an EMBL/GenBank/DDBJ whole genome shotgun (WGS) entry which is preliminary data.</text>
</comment>
<evidence type="ECO:0000313" key="3">
    <source>
        <dbReference type="Proteomes" id="UP001165085"/>
    </source>
</evidence>
<keyword evidence="1" id="KW-0812">Transmembrane</keyword>
<organism evidence="2 3">
    <name type="scientific">Triparma strigata</name>
    <dbReference type="NCBI Taxonomy" id="1606541"/>
    <lineage>
        <taxon>Eukaryota</taxon>
        <taxon>Sar</taxon>
        <taxon>Stramenopiles</taxon>
        <taxon>Ochrophyta</taxon>
        <taxon>Bolidophyceae</taxon>
        <taxon>Parmales</taxon>
        <taxon>Triparmaceae</taxon>
        <taxon>Triparma</taxon>
    </lineage>
</organism>
<proteinExistence type="predicted"/>
<gene>
    <name evidence="2" type="ORF">TrST_g12499</name>
</gene>
<keyword evidence="1" id="KW-0472">Membrane</keyword>
<feature type="transmembrane region" description="Helical" evidence="1">
    <location>
        <begin position="122"/>
        <end position="141"/>
    </location>
</feature>
<feature type="transmembrane region" description="Helical" evidence="1">
    <location>
        <begin position="248"/>
        <end position="264"/>
    </location>
</feature>
<dbReference type="OrthoDB" id="50888at2759"/>
<protein>
    <submittedName>
        <fullName evidence="2">Uncharacterized protein</fullName>
    </submittedName>
</protein>
<feature type="transmembrane region" description="Helical" evidence="1">
    <location>
        <begin position="83"/>
        <end position="101"/>
    </location>
</feature>
<name>A0A9W7EMH7_9STRA</name>
<keyword evidence="1" id="KW-1133">Transmembrane helix</keyword>
<feature type="transmembrane region" description="Helical" evidence="1">
    <location>
        <begin position="32"/>
        <end position="51"/>
    </location>
</feature>
<feature type="transmembrane region" description="Helical" evidence="1">
    <location>
        <begin position="207"/>
        <end position="228"/>
    </location>
</feature>
<dbReference type="AlphaFoldDB" id="A0A9W7EMH7"/>
<evidence type="ECO:0000256" key="1">
    <source>
        <dbReference type="SAM" id="Phobius"/>
    </source>
</evidence>
<evidence type="ECO:0000313" key="2">
    <source>
        <dbReference type="EMBL" id="GMH82558.1"/>
    </source>
</evidence>